<dbReference type="EMBL" id="CP049057">
    <property type="protein sequence ID" value="QIE58631.1"/>
    <property type="molecule type" value="Genomic_DNA"/>
</dbReference>
<dbReference type="Proteomes" id="UP000505306">
    <property type="component" value="Chromosome"/>
</dbReference>
<evidence type="ECO:0008006" key="3">
    <source>
        <dbReference type="Google" id="ProtNLM"/>
    </source>
</evidence>
<organism evidence="1 2">
    <name type="scientific">Rasiella rasia</name>
    <dbReference type="NCBI Taxonomy" id="2744027"/>
    <lineage>
        <taxon>Bacteria</taxon>
        <taxon>Pseudomonadati</taxon>
        <taxon>Bacteroidota</taxon>
        <taxon>Flavobacteriia</taxon>
        <taxon>Flavobacteriales</taxon>
        <taxon>Flavobacteriaceae</taxon>
        <taxon>Rasiella</taxon>
    </lineage>
</organism>
<name>A0A6G6GLR1_9FLAO</name>
<sequence length="118" mass="13758">MDAQERLINDNELVGCWKLLNQKESNKTSTNSWVDCGSDMNGPRIILNNYNEFKYYSAIENNRCGNTTIIASGRFKFDKENQIIKLIDRKSQKTISWKLKKNGDIIYSSDLNYPQQRI</sequence>
<keyword evidence="2" id="KW-1185">Reference proteome</keyword>
<reference evidence="1 2" key="1">
    <citation type="submission" date="2020-02" db="EMBL/GenBank/DDBJ databases">
        <title>Complete genome sequence of Flavobacteriaceae bacterium.</title>
        <authorList>
            <person name="Kim S.-J."/>
            <person name="Kim Y.-S."/>
            <person name="Kim K.-H."/>
        </authorList>
    </citation>
    <scope>NUCLEOTIDE SEQUENCE [LARGE SCALE GENOMIC DNA]</scope>
    <source>
        <strain evidence="1 2">RR4-40</strain>
    </source>
</reference>
<evidence type="ECO:0000313" key="2">
    <source>
        <dbReference type="Proteomes" id="UP000505306"/>
    </source>
</evidence>
<dbReference type="KEGG" id="mgel:G5B37_03365"/>
<evidence type="ECO:0000313" key="1">
    <source>
        <dbReference type="EMBL" id="QIE58631.1"/>
    </source>
</evidence>
<gene>
    <name evidence="1" type="ORF">G5B37_03365</name>
</gene>
<dbReference type="RefSeq" id="WP_164678664.1">
    <property type="nucleotide sequence ID" value="NZ_CP049057.1"/>
</dbReference>
<protein>
    <recommendedName>
        <fullName evidence="3">Lipocalin-like domain-containing protein</fullName>
    </recommendedName>
</protein>
<dbReference type="AlphaFoldDB" id="A0A6G6GLR1"/>
<accession>A0A6G6GLR1</accession>
<proteinExistence type="predicted"/>